<dbReference type="Proteomes" id="UP000198323">
    <property type="component" value="Unassembled WGS sequence"/>
</dbReference>
<gene>
    <name evidence="6" type="ORF">ASZ78_013131</name>
</gene>
<feature type="domain" description="EGF-like" evidence="5">
    <location>
        <begin position="204"/>
        <end position="242"/>
    </location>
</feature>
<dbReference type="SUPFAM" id="SSF57196">
    <property type="entry name" value="EGF/Laminin"/>
    <property type="match status" value="1"/>
</dbReference>
<dbReference type="EMBL" id="MCFN01000575">
    <property type="protein sequence ID" value="OXB57098.1"/>
    <property type="molecule type" value="Genomic_DNA"/>
</dbReference>
<comment type="caution">
    <text evidence="2">Lacks conserved residue(s) required for the propagation of feature annotation.</text>
</comment>
<keyword evidence="7" id="KW-1185">Reference proteome</keyword>
<comment type="caution">
    <text evidence="6">The sequence shown here is derived from an EMBL/GenBank/DDBJ whole genome shotgun (WGS) entry which is preliminary data.</text>
</comment>
<dbReference type="PANTHER" id="PTHR15036">
    <property type="entry name" value="PIKACHURIN-LIKE PROTEIN"/>
    <property type="match status" value="1"/>
</dbReference>
<dbReference type="AlphaFoldDB" id="A0A226MPC7"/>
<evidence type="ECO:0000256" key="1">
    <source>
        <dbReference type="ARBA" id="ARBA00023157"/>
    </source>
</evidence>
<dbReference type="Gene3D" id="2.60.120.200">
    <property type="match status" value="2"/>
</dbReference>
<evidence type="ECO:0000256" key="3">
    <source>
        <dbReference type="PROSITE-ProRule" id="PRU00122"/>
    </source>
</evidence>
<name>A0A226MPC7_CALSU</name>
<keyword evidence="2" id="KW-0245">EGF-like domain</keyword>
<organism evidence="6 7">
    <name type="scientific">Callipepla squamata</name>
    <name type="common">Scaled quail</name>
    <dbReference type="NCBI Taxonomy" id="9009"/>
    <lineage>
        <taxon>Eukaryota</taxon>
        <taxon>Metazoa</taxon>
        <taxon>Chordata</taxon>
        <taxon>Craniata</taxon>
        <taxon>Vertebrata</taxon>
        <taxon>Euteleostomi</taxon>
        <taxon>Archelosauria</taxon>
        <taxon>Archosauria</taxon>
        <taxon>Dinosauria</taxon>
        <taxon>Saurischia</taxon>
        <taxon>Theropoda</taxon>
        <taxon>Coelurosauria</taxon>
        <taxon>Aves</taxon>
        <taxon>Neognathae</taxon>
        <taxon>Galloanserae</taxon>
        <taxon>Galliformes</taxon>
        <taxon>Odontophoridae</taxon>
        <taxon>Callipepla</taxon>
    </lineage>
</organism>
<dbReference type="Pfam" id="PF02210">
    <property type="entry name" value="Laminin_G_2"/>
    <property type="match status" value="2"/>
</dbReference>
<dbReference type="InterPro" id="IPR050372">
    <property type="entry name" value="Neurexin-related_CASP"/>
</dbReference>
<dbReference type="PROSITE" id="PS50025">
    <property type="entry name" value="LAM_G_DOMAIN"/>
    <property type="match status" value="1"/>
</dbReference>
<evidence type="ECO:0000313" key="7">
    <source>
        <dbReference type="Proteomes" id="UP000198323"/>
    </source>
</evidence>
<feature type="domain" description="Laminin G" evidence="4">
    <location>
        <begin position="1"/>
        <end position="203"/>
    </location>
</feature>
<dbReference type="SMART" id="SM00282">
    <property type="entry name" value="LamG"/>
    <property type="match status" value="1"/>
</dbReference>
<evidence type="ECO:0000259" key="5">
    <source>
        <dbReference type="PROSITE" id="PS50026"/>
    </source>
</evidence>
<protein>
    <recommendedName>
        <fullName evidence="8">EGF-like domain-containing protein</fullName>
    </recommendedName>
</protein>
<dbReference type="SUPFAM" id="SSF49899">
    <property type="entry name" value="Concanavalin A-like lectins/glucanases"/>
    <property type="match status" value="2"/>
</dbReference>
<dbReference type="CDD" id="cd00110">
    <property type="entry name" value="LamG"/>
    <property type="match status" value="2"/>
</dbReference>
<dbReference type="InterPro" id="IPR013320">
    <property type="entry name" value="ConA-like_dom_sf"/>
</dbReference>
<evidence type="ECO:0000259" key="4">
    <source>
        <dbReference type="PROSITE" id="PS50025"/>
    </source>
</evidence>
<evidence type="ECO:0000313" key="6">
    <source>
        <dbReference type="EMBL" id="OXB57098.1"/>
    </source>
</evidence>
<dbReference type="PROSITE" id="PS50026">
    <property type="entry name" value="EGF_3"/>
    <property type="match status" value="1"/>
</dbReference>
<dbReference type="STRING" id="9009.A0A226MPC7"/>
<proteinExistence type="predicted"/>
<dbReference type="PANTHER" id="PTHR15036:SF46">
    <property type="entry name" value="CONTACTIN-ASSOCIATED PROTEIN-LIKE 5"/>
    <property type="match status" value="1"/>
</dbReference>
<dbReference type="Gene3D" id="2.10.25.10">
    <property type="entry name" value="Laminin"/>
    <property type="match status" value="1"/>
</dbReference>
<dbReference type="InterPro" id="IPR000742">
    <property type="entry name" value="EGF"/>
</dbReference>
<dbReference type="CDD" id="cd00054">
    <property type="entry name" value="EGF_CA"/>
    <property type="match status" value="1"/>
</dbReference>
<sequence>MYKLLAPKEITFSIDVGNGPTEATVQSPTPLNDNQWHYVRAERNLKQTSLQVDNLPKKVLEAPAEGHFRLQLNSQLFVAPKEITFSIDVGNGPTEATVQSPTPLNDNQWHYVRAERNLKQTSLQVDNLPKKVLEAPAEGHFRLQLNSQLFVVSACFFLFLSVSGGTASRQKGFLGCIRSLHLNGQKLDLEERAKMTPGVKPGCPGHCSSYGNLCHNGGKCVEKYNGYSCDCTSSAYEGPFCKEGRQRALI</sequence>
<accession>A0A226MPC7</accession>
<evidence type="ECO:0008006" key="8">
    <source>
        <dbReference type="Google" id="ProtNLM"/>
    </source>
</evidence>
<reference evidence="6 7" key="1">
    <citation type="submission" date="2016-07" db="EMBL/GenBank/DDBJ databases">
        <title>Disparate Historic Effective Population Sizes Predicted by Modern Levels of Genome Diversity for the Scaled Quail (Callipepla squamata) and the Northern Bobwhite (Colinus virginianus): Inferences from First and Second Generation Draft Genome Assemblies for Sympatric New World Quail.</title>
        <authorList>
            <person name="Oldeschulte D.L."/>
            <person name="Halley Y.A."/>
            <person name="Bhattarai E.K."/>
            <person name="Brashear W.A."/>
            <person name="Hill J."/>
            <person name="Metz R.P."/>
            <person name="Johnson C.D."/>
            <person name="Rollins D."/>
            <person name="Peterson M.J."/>
            <person name="Bickhart D.M."/>
            <person name="Decker J.E."/>
            <person name="Seabury C.M."/>
        </authorList>
    </citation>
    <scope>NUCLEOTIDE SEQUENCE [LARGE SCALE GENOMIC DNA]</scope>
    <source>
        <strain evidence="6 7">Texas</strain>
        <tissue evidence="6">Leg muscle</tissue>
    </source>
</reference>
<dbReference type="InterPro" id="IPR001791">
    <property type="entry name" value="Laminin_G"/>
</dbReference>
<evidence type="ECO:0000256" key="2">
    <source>
        <dbReference type="PROSITE-ProRule" id="PRU00076"/>
    </source>
</evidence>
<dbReference type="Pfam" id="PF00008">
    <property type="entry name" value="EGF"/>
    <property type="match status" value="1"/>
</dbReference>
<keyword evidence="1 3" id="KW-1015">Disulfide bond</keyword>
<feature type="disulfide bond" evidence="3">
    <location>
        <begin position="176"/>
        <end position="203"/>
    </location>
</feature>
<dbReference type="OrthoDB" id="26719at2759"/>